<dbReference type="SMART" id="SM00355">
    <property type="entry name" value="ZnF_C2H2"/>
    <property type="match status" value="7"/>
</dbReference>
<feature type="compositionally biased region" description="Polar residues" evidence="7">
    <location>
        <begin position="87"/>
        <end position="99"/>
    </location>
</feature>
<evidence type="ECO:0000256" key="7">
    <source>
        <dbReference type="SAM" id="MobiDB-lite"/>
    </source>
</evidence>
<feature type="compositionally biased region" description="Polar residues" evidence="7">
    <location>
        <begin position="63"/>
        <end position="73"/>
    </location>
</feature>
<evidence type="ECO:0000256" key="6">
    <source>
        <dbReference type="SAM" id="Coils"/>
    </source>
</evidence>
<evidence type="ECO:0000256" key="4">
    <source>
        <dbReference type="ARBA" id="ARBA00022833"/>
    </source>
</evidence>
<evidence type="ECO:0000256" key="3">
    <source>
        <dbReference type="ARBA" id="ARBA00022771"/>
    </source>
</evidence>
<evidence type="ECO:0000256" key="5">
    <source>
        <dbReference type="PROSITE-ProRule" id="PRU00042"/>
    </source>
</evidence>
<evidence type="ECO:0000313" key="9">
    <source>
        <dbReference type="EMBL" id="CEF61964.1"/>
    </source>
</evidence>
<keyword evidence="6" id="KW-0175">Coiled coil</keyword>
<dbReference type="PROSITE" id="PS50157">
    <property type="entry name" value="ZINC_FINGER_C2H2_2"/>
    <property type="match status" value="1"/>
</dbReference>
<dbReference type="InterPro" id="IPR050688">
    <property type="entry name" value="Zinc_finger/UBP_domain"/>
</dbReference>
<dbReference type="STRING" id="34506.A0A090L390"/>
<evidence type="ECO:0000313" key="10">
    <source>
        <dbReference type="Proteomes" id="UP000035682"/>
    </source>
</evidence>
<dbReference type="AlphaFoldDB" id="A0A090L390"/>
<keyword evidence="2" id="KW-0677">Repeat</keyword>
<reference evidence="11" key="2">
    <citation type="submission" date="2020-12" db="UniProtKB">
        <authorList>
            <consortium name="WormBaseParasite"/>
        </authorList>
    </citation>
    <scope>IDENTIFICATION</scope>
</reference>
<dbReference type="WBParaSite" id="SRAE_1000024000.1">
    <property type="protein sequence ID" value="SRAE_1000024000.1"/>
    <property type="gene ID" value="WBGene00256834"/>
</dbReference>
<feature type="region of interest" description="Disordered" evidence="7">
    <location>
        <begin position="1"/>
        <end position="103"/>
    </location>
</feature>
<dbReference type="InterPro" id="IPR013087">
    <property type="entry name" value="Znf_C2H2_type"/>
</dbReference>
<accession>A0A090L390</accession>
<reference evidence="9 10" key="1">
    <citation type="submission" date="2014-09" db="EMBL/GenBank/DDBJ databases">
        <authorList>
            <person name="Martin A.A."/>
        </authorList>
    </citation>
    <scope>NUCLEOTIDE SEQUENCE</scope>
    <source>
        <strain evidence="10">ED321</strain>
        <strain evidence="9">ED321 Heterogonic</strain>
    </source>
</reference>
<evidence type="ECO:0000313" key="11">
    <source>
        <dbReference type="WBParaSite" id="SRAE_1000024000.1"/>
    </source>
</evidence>
<dbReference type="CTD" id="36374329"/>
<dbReference type="OrthoDB" id="6110130at2759"/>
<keyword evidence="4" id="KW-0862">Zinc</keyword>
<proteinExistence type="predicted"/>
<keyword evidence="10" id="KW-1185">Reference proteome</keyword>
<keyword evidence="1" id="KW-0479">Metal-binding</keyword>
<dbReference type="PANTHER" id="PTHR24403">
    <property type="entry name" value="ZINC FINGER PROTEIN"/>
    <property type="match status" value="1"/>
</dbReference>
<dbReference type="GeneID" id="36374329"/>
<organism evidence="9">
    <name type="scientific">Strongyloides ratti</name>
    <name type="common">Parasitic roundworm</name>
    <dbReference type="NCBI Taxonomy" id="34506"/>
    <lineage>
        <taxon>Eukaryota</taxon>
        <taxon>Metazoa</taxon>
        <taxon>Ecdysozoa</taxon>
        <taxon>Nematoda</taxon>
        <taxon>Chromadorea</taxon>
        <taxon>Rhabditida</taxon>
        <taxon>Tylenchina</taxon>
        <taxon>Panagrolaimomorpha</taxon>
        <taxon>Strongyloidoidea</taxon>
        <taxon>Strongyloididae</taxon>
        <taxon>Strongyloides</taxon>
    </lineage>
</organism>
<dbReference type="EMBL" id="LN609528">
    <property type="protein sequence ID" value="CEF61964.1"/>
    <property type="molecule type" value="Genomic_DNA"/>
</dbReference>
<dbReference type="WormBase" id="SRAE_1000024000">
    <property type="protein sequence ID" value="SRP01794"/>
    <property type="gene ID" value="WBGene00256834"/>
</dbReference>
<dbReference type="GO" id="GO:0045944">
    <property type="term" value="P:positive regulation of transcription by RNA polymerase II"/>
    <property type="evidence" value="ECO:0007669"/>
    <property type="project" value="TreeGrafter"/>
</dbReference>
<dbReference type="RefSeq" id="XP_024501166.1">
    <property type="nucleotide sequence ID" value="XM_024647049.1"/>
</dbReference>
<name>A0A090L390_STRRB</name>
<protein>
    <submittedName>
        <fullName evidence="9 11">MEP-1</fullName>
    </submittedName>
</protein>
<feature type="domain" description="C2H2-type" evidence="8">
    <location>
        <begin position="353"/>
        <end position="381"/>
    </location>
</feature>
<evidence type="ECO:0000259" key="8">
    <source>
        <dbReference type="PROSITE" id="PS50157"/>
    </source>
</evidence>
<evidence type="ECO:0000256" key="1">
    <source>
        <dbReference type="ARBA" id="ARBA00022723"/>
    </source>
</evidence>
<feature type="coiled-coil region" evidence="6">
    <location>
        <begin position="447"/>
        <end position="485"/>
    </location>
</feature>
<dbReference type="GO" id="GO:0008270">
    <property type="term" value="F:zinc ion binding"/>
    <property type="evidence" value="ECO:0007669"/>
    <property type="project" value="UniProtKB-KW"/>
</dbReference>
<keyword evidence="3 5" id="KW-0863">Zinc-finger</keyword>
<evidence type="ECO:0000313" key="12">
    <source>
        <dbReference type="WormBase" id="SRAE_1000024000"/>
    </source>
</evidence>
<dbReference type="Proteomes" id="UP000035682">
    <property type="component" value="Unplaced"/>
</dbReference>
<feature type="compositionally biased region" description="Basic and acidic residues" evidence="7">
    <location>
        <begin position="76"/>
        <end position="86"/>
    </location>
</feature>
<feature type="compositionally biased region" description="Polar residues" evidence="7">
    <location>
        <begin position="25"/>
        <end position="51"/>
    </location>
</feature>
<dbReference type="PANTHER" id="PTHR24403:SF110">
    <property type="entry name" value="C2H2-TYPE DOMAIN-CONTAINING PROTEIN-RELATED"/>
    <property type="match status" value="1"/>
</dbReference>
<dbReference type="Gene3D" id="3.30.160.60">
    <property type="entry name" value="Classic Zinc Finger"/>
    <property type="match status" value="2"/>
</dbReference>
<evidence type="ECO:0000256" key="2">
    <source>
        <dbReference type="ARBA" id="ARBA00022737"/>
    </source>
</evidence>
<dbReference type="PROSITE" id="PS00028">
    <property type="entry name" value="ZINC_FINGER_C2H2_1"/>
    <property type="match status" value="1"/>
</dbReference>
<dbReference type="OMA" id="YSDIVHA"/>
<gene>
    <name evidence="9 11 12" type="ORF">SRAE_1000024000</name>
</gene>
<sequence length="852" mass="97408">MADDGEVTKMDLVCDESPDDKPLTISENGKSNNEGDLRNGINSDNAENINGQLEPPVKKFKSEINTGEENTSPVPDDPKNEKDLKNHASSNGFSTNNDKTGVETENEVQNLDKSAGKNYSDECSDDIPKITKEITKNEITEKNEPYSFENLLDGIEKTFIEECKKPTATKCKVLDTILFGIHNEVRSHQEEVKKMIQGKKITLPNCIYVPPSLTVDMVFEHDPEVSFDAFFAKTFETKKPQPTEDEKKKKAIFKSIFKSPNMSQLIMDIGDGLVKEHVYGDIVFQRNLPEPPRSPEEYERVVIQLRPLYEQVKEDNKPYKVKYKKCKACGFKTESQVILAEHLQKLHFDGKRYRCTYCSEVDASEKKILKHIRNVHEKEPVIDPVPDKYQCPICEENFPFKGPREAHYKICKKDRMRVFNIQRIDEEKDINAINKLFDSQLKYYNPLQEAQLRAEAERVKLEKEKQQQMQMLEKAKKEAAAKAAKRTASNDLKNASQNFNAAAMANLMRSNPQLAHMAALSEILSKMNPSDALKLMQQQAHAVAATNKGNEQSALQQQAQFIQQLILMQTTKQISPQQQLGMIQMAQLVQLLKNQQQQTQLQQLAQQQASSSTASASTSKPQNNNSSDTQRIWLAMMEKAVSTRVIPPDLRKHIDHIRKDKNTMNDIIQKIMKLDENIKKNSNYKLSQEDKFVQHMYIILKIISDEEEAAKKKISCELCNQSQSNKSSLFLHLRSEHKQLLYKEPSYMDNGPSIPCEKCSAKFFTWLALERHYFDKHNLVTVDLLHKAQRNEDGGVCKLCKNTFKSGFVTHMVREHKQEVASIAISPSCDFCSVKANSYAELILHISEKHKR</sequence>
<dbReference type="GO" id="GO:0005634">
    <property type="term" value="C:nucleus"/>
    <property type="evidence" value="ECO:0007669"/>
    <property type="project" value="TreeGrafter"/>
</dbReference>